<dbReference type="InterPro" id="IPR026044">
    <property type="entry name" value="MltA"/>
</dbReference>
<keyword evidence="6" id="KW-0732">Signal</keyword>
<evidence type="ECO:0000256" key="4">
    <source>
        <dbReference type="ARBA" id="ARBA00023316"/>
    </source>
</evidence>
<dbReference type="CDD" id="cd14485">
    <property type="entry name" value="mltA_like_LT_A"/>
    <property type="match status" value="1"/>
</dbReference>
<dbReference type="GO" id="GO:0008933">
    <property type="term" value="F:peptidoglycan lytic transglycosylase activity"/>
    <property type="evidence" value="ECO:0007669"/>
    <property type="project" value="TreeGrafter"/>
</dbReference>
<dbReference type="RefSeq" id="WP_148379761.1">
    <property type="nucleotide sequence ID" value="NZ_VSIY01000015.1"/>
</dbReference>
<evidence type="ECO:0000256" key="6">
    <source>
        <dbReference type="SAM" id="SignalP"/>
    </source>
</evidence>
<comment type="catalytic activity">
    <reaction evidence="1">
        <text>Exolytic cleavage of the (1-&gt;4)-beta-glycosidic linkage between N-acetylmuramic acid (MurNAc) and N-acetylglucosamine (GlcNAc) residues in peptidoglycan, from either the reducing or the non-reducing ends of the peptidoglycan chains, with concomitant formation of a 1,6-anhydrobond in the MurNAc residue.</text>
        <dbReference type="EC" id="4.2.2.n1"/>
    </reaction>
</comment>
<dbReference type="GO" id="GO:0004553">
    <property type="term" value="F:hydrolase activity, hydrolyzing O-glycosyl compounds"/>
    <property type="evidence" value="ECO:0007669"/>
    <property type="project" value="InterPro"/>
</dbReference>
<dbReference type="InterPro" id="IPR036908">
    <property type="entry name" value="RlpA-like_sf"/>
</dbReference>
<dbReference type="GO" id="GO:0009253">
    <property type="term" value="P:peptidoglycan catabolic process"/>
    <property type="evidence" value="ECO:0007669"/>
    <property type="project" value="TreeGrafter"/>
</dbReference>
<dbReference type="GO" id="GO:0009254">
    <property type="term" value="P:peptidoglycan turnover"/>
    <property type="evidence" value="ECO:0007669"/>
    <property type="project" value="InterPro"/>
</dbReference>
<accession>A0A5D0R8F5</accession>
<dbReference type="Gene3D" id="2.40.40.10">
    <property type="entry name" value="RlpA-like domain"/>
    <property type="match status" value="2"/>
</dbReference>
<feature type="domain" description="Lytic transglycosylase MltA" evidence="7">
    <location>
        <begin position="105"/>
        <end position="240"/>
    </location>
</feature>
<protein>
    <recommendedName>
        <fullName evidence="2">peptidoglycan lytic exotransglycosylase</fullName>
        <ecNumber evidence="2">4.2.2.n1</ecNumber>
    </recommendedName>
    <alternativeName>
        <fullName evidence="5">Murein hydrolase A</fullName>
    </alternativeName>
</protein>
<sequence>MRGLTALAVAAAVSLGHPAIAELDEADVTILTFEALDGWASDDHDAALQVFIETCDLLREPSWAPICNLAEEFDGPGRRFFELFFRPVLIEDGKDAIFTAYFEPEIRGSLHRTARYRIPVYASPPELVNGTLWHTREEIEEKGLLEGRGLEIAWVDNAVDLTFLQIQGSGRIVLENGDVIRLGYGGSNGHPYRSLGDELVRRGIYTRHQVSAAVIRAWVARNPEAGAELIRHNPSYVFFRKIEHIPADRGPIGAMSRSITAMRTLAVDPAYTPLGAPIWLEKDGEGPMRQLMVAQDTGSRITGAQRADIFVGTGDEAGRFAGRFRDPGRMVVLLPIQRAYALKPEG</sequence>
<keyword evidence="9" id="KW-1185">Reference proteome</keyword>
<dbReference type="EC" id="4.2.2.n1" evidence="2"/>
<dbReference type="GO" id="GO:0071555">
    <property type="term" value="P:cell wall organization"/>
    <property type="evidence" value="ECO:0007669"/>
    <property type="project" value="UniProtKB-KW"/>
</dbReference>
<dbReference type="Gene3D" id="2.40.240.50">
    <property type="entry name" value="Barwin-like endoglucanases"/>
    <property type="match status" value="1"/>
</dbReference>
<reference evidence="8 9" key="1">
    <citation type="submission" date="2019-08" db="EMBL/GenBank/DDBJ databases">
        <title>Identification of a novel species of the genus Boseongicola.</title>
        <authorList>
            <person name="Zhang X.-Q."/>
        </authorList>
    </citation>
    <scope>NUCLEOTIDE SEQUENCE [LARGE SCALE GENOMIC DNA]</scope>
    <source>
        <strain evidence="8 9">HY14</strain>
    </source>
</reference>
<organism evidence="8 9">
    <name type="scientific">Maritimibacter fusiformis</name>
    <dbReference type="NCBI Taxonomy" id="2603819"/>
    <lineage>
        <taxon>Bacteria</taxon>
        <taxon>Pseudomonadati</taxon>
        <taxon>Pseudomonadota</taxon>
        <taxon>Alphaproteobacteria</taxon>
        <taxon>Rhodobacterales</taxon>
        <taxon>Roseobacteraceae</taxon>
        <taxon>Maritimibacter</taxon>
    </lineage>
</organism>
<keyword evidence="4" id="KW-0961">Cell wall biogenesis/degradation</keyword>
<evidence type="ECO:0000313" key="8">
    <source>
        <dbReference type="EMBL" id="TYB77723.1"/>
    </source>
</evidence>
<keyword evidence="3" id="KW-0456">Lyase</keyword>
<feature type="signal peptide" evidence="6">
    <location>
        <begin position="1"/>
        <end position="21"/>
    </location>
</feature>
<dbReference type="InterPro" id="IPR005300">
    <property type="entry name" value="MltA_B"/>
</dbReference>
<dbReference type="SMART" id="SM00925">
    <property type="entry name" value="MltA"/>
    <property type="match status" value="1"/>
</dbReference>
<evidence type="ECO:0000256" key="3">
    <source>
        <dbReference type="ARBA" id="ARBA00023239"/>
    </source>
</evidence>
<dbReference type="Pfam" id="PF06725">
    <property type="entry name" value="3D"/>
    <property type="match status" value="1"/>
</dbReference>
<name>A0A5D0R8F5_9RHOB</name>
<dbReference type="Proteomes" id="UP000322080">
    <property type="component" value="Unassembled WGS sequence"/>
</dbReference>
<dbReference type="PIRSF" id="PIRSF019422">
    <property type="entry name" value="MltA"/>
    <property type="match status" value="1"/>
</dbReference>
<evidence type="ECO:0000256" key="1">
    <source>
        <dbReference type="ARBA" id="ARBA00001420"/>
    </source>
</evidence>
<dbReference type="EMBL" id="VSIY01000015">
    <property type="protein sequence ID" value="TYB77723.1"/>
    <property type="molecule type" value="Genomic_DNA"/>
</dbReference>
<gene>
    <name evidence="8" type="ORF">FVF75_15825</name>
</gene>
<dbReference type="GO" id="GO:0019867">
    <property type="term" value="C:outer membrane"/>
    <property type="evidence" value="ECO:0007669"/>
    <property type="project" value="InterPro"/>
</dbReference>
<dbReference type="InterPro" id="IPR010611">
    <property type="entry name" value="3D_dom"/>
</dbReference>
<dbReference type="AlphaFoldDB" id="A0A5D0R8F5"/>
<dbReference type="CDD" id="cd14668">
    <property type="entry name" value="mlta_B"/>
    <property type="match status" value="1"/>
</dbReference>
<proteinExistence type="predicted"/>
<evidence type="ECO:0000259" key="7">
    <source>
        <dbReference type="SMART" id="SM00925"/>
    </source>
</evidence>
<dbReference type="PANTHER" id="PTHR30124">
    <property type="entry name" value="MEMBRANE-BOUND LYTIC MUREIN TRANSGLYCOSYLASE A"/>
    <property type="match status" value="1"/>
</dbReference>
<evidence type="ECO:0000313" key="9">
    <source>
        <dbReference type="Proteomes" id="UP000322080"/>
    </source>
</evidence>
<feature type="chain" id="PRO_5023010700" description="peptidoglycan lytic exotransglycosylase" evidence="6">
    <location>
        <begin position="22"/>
        <end position="346"/>
    </location>
</feature>
<dbReference type="PANTHER" id="PTHR30124:SF0">
    <property type="entry name" value="MEMBRANE-BOUND LYTIC MUREIN TRANSGLYCOSYLASE A"/>
    <property type="match status" value="1"/>
</dbReference>
<dbReference type="Pfam" id="PF03562">
    <property type="entry name" value="MltA"/>
    <property type="match status" value="1"/>
</dbReference>
<evidence type="ECO:0000256" key="5">
    <source>
        <dbReference type="ARBA" id="ARBA00030918"/>
    </source>
</evidence>
<dbReference type="SUPFAM" id="SSF50685">
    <property type="entry name" value="Barwin-like endoglucanases"/>
    <property type="match status" value="1"/>
</dbReference>
<comment type="caution">
    <text evidence="8">The sequence shown here is derived from an EMBL/GenBank/DDBJ whole genome shotgun (WGS) entry which is preliminary data.</text>
</comment>
<evidence type="ECO:0000256" key="2">
    <source>
        <dbReference type="ARBA" id="ARBA00012587"/>
    </source>
</evidence>